<dbReference type="InterPro" id="IPR007344">
    <property type="entry name" value="GrpB/CoaE"/>
</dbReference>
<evidence type="ECO:0000256" key="1">
    <source>
        <dbReference type="ARBA" id="ARBA00023002"/>
    </source>
</evidence>
<dbReference type="InterPro" id="IPR036509">
    <property type="entry name" value="Met_Sox_Rdtase_MsrA_sf"/>
</dbReference>
<keyword evidence="7" id="KW-1185">Reference proteome</keyword>
<proteinExistence type="inferred from homology"/>
<evidence type="ECO:0000256" key="2">
    <source>
        <dbReference type="ARBA" id="ARBA00047806"/>
    </source>
</evidence>
<evidence type="ECO:0000313" key="6">
    <source>
        <dbReference type="EMBL" id="QMS85883.1"/>
    </source>
</evidence>
<name>A0A7L7KT13_9MOLU</name>
<dbReference type="GO" id="GO:0008113">
    <property type="term" value="F:peptide-methionine (S)-S-oxide reductase activity"/>
    <property type="evidence" value="ECO:0007669"/>
    <property type="project" value="UniProtKB-UniRule"/>
</dbReference>
<dbReference type="GO" id="GO:0005737">
    <property type="term" value="C:cytoplasm"/>
    <property type="evidence" value="ECO:0007669"/>
    <property type="project" value="TreeGrafter"/>
</dbReference>
<dbReference type="RefSeq" id="WP_258877695.1">
    <property type="nucleotide sequence ID" value="NZ_CP048914.1"/>
</dbReference>
<dbReference type="Proteomes" id="UP000514720">
    <property type="component" value="Chromosome"/>
</dbReference>
<sequence>MKPLRYREYNPHWKEEYKRLEDYVYHILAPYIKAIHHIGSTSVESLGAKPIIDIAVVYSDHLDIIISILEQHGWTYEGEKGIEHRHAFRRDDDTFYEHHLYVQLEGSENLLKVLAFKRALQTNPRYRMQYQALKQQLIQQNSKDRELYTDSKTDLIMHILKEESIVKSIVFAGGCFWGVEAYFKQLPGVADTEVGYINGPGMTNYNEVCAGSGHAEAVLIKYDEDHISLKKLLDHLFNIIDPTSINKQGNDRGIQYRTGIYNYPYEQLAFIQNYLNVRQKEYQKPLQLELETDLTFYPAEDYHQDYLDKHPSGYCHVDLTSHKNVL</sequence>
<evidence type="ECO:0000256" key="4">
    <source>
        <dbReference type="HAMAP-Rule" id="MF_01401"/>
    </source>
</evidence>
<feature type="domain" description="Peptide methionine sulphoxide reductase MsrA" evidence="5">
    <location>
        <begin position="169"/>
        <end position="316"/>
    </location>
</feature>
<keyword evidence="1 4" id="KW-0560">Oxidoreductase</keyword>
<accession>A0A7L7KT13</accession>
<dbReference type="PANTHER" id="PTHR42799">
    <property type="entry name" value="MITOCHONDRIAL PEPTIDE METHIONINE SULFOXIDE REDUCTASE"/>
    <property type="match status" value="1"/>
</dbReference>
<dbReference type="PANTHER" id="PTHR42799:SF2">
    <property type="entry name" value="MITOCHONDRIAL PEPTIDE METHIONINE SULFOXIDE REDUCTASE"/>
    <property type="match status" value="1"/>
</dbReference>
<dbReference type="InterPro" id="IPR043519">
    <property type="entry name" value="NT_sf"/>
</dbReference>
<dbReference type="Pfam" id="PF04229">
    <property type="entry name" value="GrpB"/>
    <property type="match status" value="1"/>
</dbReference>
<dbReference type="NCBIfam" id="TIGR00401">
    <property type="entry name" value="msrA"/>
    <property type="match status" value="1"/>
</dbReference>
<dbReference type="EMBL" id="CP048914">
    <property type="protein sequence ID" value="QMS85883.1"/>
    <property type="molecule type" value="Genomic_DNA"/>
</dbReference>
<feature type="active site" evidence="4">
    <location>
        <position position="175"/>
    </location>
</feature>
<comment type="similarity">
    <text evidence="4">Belongs to the MsrA Met sulfoxide reductase family.</text>
</comment>
<evidence type="ECO:0000256" key="3">
    <source>
        <dbReference type="ARBA" id="ARBA00048782"/>
    </source>
</evidence>
<dbReference type="InterPro" id="IPR002569">
    <property type="entry name" value="Met_Sox_Rdtase_MsrA_dom"/>
</dbReference>
<evidence type="ECO:0000259" key="5">
    <source>
        <dbReference type="Pfam" id="PF01625"/>
    </source>
</evidence>
<dbReference type="Pfam" id="PF01625">
    <property type="entry name" value="PMSR"/>
    <property type="match status" value="1"/>
</dbReference>
<evidence type="ECO:0000313" key="7">
    <source>
        <dbReference type="Proteomes" id="UP000514720"/>
    </source>
</evidence>
<dbReference type="AlphaFoldDB" id="A0A7L7KT13"/>
<dbReference type="SUPFAM" id="SSF81301">
    <property type="entry name" value="Nucleotidyltransferase"/>
    <property type="match status" value="1"/>
</dbReference>
<dbReference type="Gene3D" id="3.30.460.10">
    <property type="entry name" value="Beta Polymerase, domain 2"/>
    <property type="match status" value="1"/>
</dbReference>
<dbReference type="EC" id="1.8.4.11" evidence="4"/>
<comment type="catalytic activity">
    <reaction evidence="3 4">
        <text>[thioredoxin]-disulfide + L-methionine + H2O = L-methionine (S)-S-oxide + [thioredoxin]-dithiol</text>
        <dbReference type="Rhea" id="RHEA:19993"/>
        <dbReference type="Rhea" id="RHEA-COMP:10698"/>
        <dbReference type="Rhea" id="RHEA-COMP:10700"/>
        <dbReference type="ChEBI" id="CHEBI:15377"/>
        <dbReference type="ChEBI" id="CHEBI:29950"/>
        <dbReference type="ChEBI" id="CHEBI:50058"/>
        <dbReference type="ChEBI" id="CHEBI:57844"/>
        <dbReference type="ChEBI" id="CHEBI:58772"/>
        <dbReference type="EC" id="1.8.4.11"/>
    </reaction>
</comment>
<dbReference type="HAMAP" id="MF_01401">
    <property type="entry name" value="MsrA"/>
    <property type="match status" value="1"/>
</dbReference>
<dbReference type="SUPFAM" id="SSF55068">
    <property type="entry name" value="Peptide methionine sulfoxide reductase"/>
    <property type="match status" value="1"/>
</dbReference>
<dbReference type="Gene3D" id="3.30.1060.10">
    <property type="entry name" value="Peptide methionine sulphoxide reductase MsrA"/>
    <property type="match status" value="1"/>
</dbReference>
<dbReference type="GO" id="GO:0034599">
    <property type="term" value="P:cellular response to oxidative stress"/>
    <property type="evidence" value="ECO:0007669"/>
    <property type="project" value="TreeGrafter"/>
</dbReference>
<reference evidence="6 7" key="1">
    <citation type="submission" date="2020-02" db="EMBL/GenBank/DDBJ databases">
        <authorList>
            <person name="Zheng R.K."/>
            <person name="Sun C.M."/>
        </authorList>
    </citation>
    <scope>NUCLEOTIDE SEQUENCE [LARGE SCALE GENOMIC DNA]</scope>
    <source>
        <strain evidence="7">zrk13</strain>
    </source>
</reference>
<comment type="function">
    <text evidence="4">Has an important function as a repair enzyme for proteins that have been inactivated by oxidation. Catalyzes the reversible oxidation-reduction of methionine sulfoxide in proteins to methionine.</text>
</comment>
<comment type="catalytic activity">
    <reaction evidence="2 4">
        <text>L-methionyl-[protein] + [thioredoxin]-disulfide + H2O = L-methionyl-(S)-S-oxide-[protein] + [thioredoxin]-dithiol</text>
        <dbReference type="Rhea" id="RHEA:14217"/>
        <dbReference type="Rhea" id="RHEA-COMP:10698"/>
        <dbReference type="Rhea" id="RHEA-COMP:10700"/>
        <dbReference type="Rhea" id="RHEA-COMP:12313"/>
        <dbReference type="Rhea" id="RHEA-COMP:12315"/>
        <dbReference type="ChEBI" id="CHEBI:15377"/>
        <dbReference type="ChEBI" id="CHEBI:16044"/>
        <dbReference type="ChEBI" id="CHEBI:29950"/>
        <dbReference type="ChEBI" id="CHEBI:44120"/>
        <dbReference type="ChEBI" id="CHEBI:50058"/>
        <dbReference type="EC" id="1.8.4.11"/>
    </reaction>
</comment>
<dbReference type="KEGG" id="xcl:G4Z02_09025"/>
<dbReference type="InterPro" id="IPR050162">
    <property type="entry name" value="MsrA_MetSO_reductase"/>
</dbReference>
<organism evidence="6 7">
    <name type="scientific">Candidatus Xianfuyuplasma coldseepsis</name>
    <dbReference type="NCBI Taxonomy" id="2782163"/>
    <lineage>
        <taxon>Bacteria</taxon>
        <taxon>Bacillati</taxon>
        <taxon>Mycoplasmatota</taxon>
        <taxon>Mollicutes</taxon>
        <taxon>Candidatus Izemoplasmatales</taxon>
        <taxon>Candidatus Izemoplasmataceae</taxon>
        <taxon>Candidatus Xianfuyuplasma</taxon>
    </lineage>
</organism>
<protein>
    <recommendedName>
        <fullName evidence="4">Peptide methionine sulfoxide reductase MsrA</fullName>
        <shortName evidence="4">Protein-methionine-S-oxide reductase</shortName>
        <ecNumber evidence="4">1.8.4.11</ecNumber>
    </recommendedName>
    <alternativeName>
        <fullName evidence="4">Peptide-methionine (S)-S-oxide reductase</fullName>
        <shortName evidence="4">Peptide Met(O) reductase</shortName>
    </alternativeName>
</protein>
<gene>
    <name evidence="4 6" type="primary">msrA</name>
    <name evidence="6" type="ORF">G4Z02_09025</name>
</gene>